<organism evidence="8 9">
    <name type="scientific">Methylomicrobium album BG8</name>
    <dbReference type="NCBI Taxonomy" id="686340"/>
    <lineage>
        <taxon>Bacteria</taxon>
        <taxon>Pseudomonadati</taxon>
        <taxon>Pseudomonadota</taxon>
        <taxon>Gammaproteobacteria</taxon>
        <taxon>Methylococcales</taxon>
        <taxon>Methylococcaceae</taxon>
        <taxon>Methylomicrobium</taxon>
    </lineage>
</organism>
<dbReference type="RefSeq" id="WP_005373706.1">
    <property type="nucleotide sequence ID" value="NZ_CM001475.1"/>
</dbReference>
<dbReference type="Proteomes" id="UP000005090">
    <property type="component" value="Chromosome"/>
</dbReference>
<dbReference type="HOGENOM" id="CLU_056090_1_0_6"/>
<protein>
    <submittedName>
        <fullName evidence="8">Alkaline phytoceramidase (APHC)</fullName>
    </submittedName>
</protein>
<comment type="cofactor">
    <cofactor evidence="6">
        <name>Zn(2+)</name>
        <dbReference type="ChEBI" id="CHEBI:29105"/>
    </cofactor>
</comment>
<comment type="subcellular location">
    <subcellularLocation>
        <location evidence="1">Membrane</location>
        <topology evidence="1">Multi-pass membrane protein</topology>
    </subcellularLocation>
</comment>
<dbReference type="InterPro" id="IPR008901">
    <property type="entry name" value="ACER"/>
</dbReference>
<feature type="transmembrane region" description="Helical" evidence="7">
    <location>
        <begin position="115"/>
        <end position="133"/>
    </location>
</feature>
<keyword evidence="2 7" id="KW-0812">Transmembrane</keyword>
<feature type="transmembrane region" description="Helical" evidence="7">
    <location>
        <begin position="196"/>
        <end position="214"/>
    </location>
</feature>
<dbReference type="GO" id="GO:0016811">
    <property type="term" value="F:hydrolase activity, acting on carbon-nitrogen (but not peptide) bonds, in linear amides"/>
    <property type="evidence" value="ECO:0007669"/>
    <property type="project" value="InterPro"/>
</dbReference>
<evidence type="ECO:0000256" key="5">
    <source>
        <dbReference type="ARBA" id="ARBA00023136"/>
    </source>
</evidence>
<evidence type="ECO:0000313" key="9">
    <source>
        <dbReference type="Proteomes" id="UP000005090"/>
    </source>
</evidence>
<feature type="transmembrane region" description="Helical" evidence="7">
    <location>
        <begin position="229"/>
        <end position="246"/>
    </location>
</feature>
<dbReference type="EMBL" id="CM001475">
    <property type="protein sequence ID" value="EIC30829.1"/>
    <property type="molecule type" value="Genomic_DNA"/>
</dbReference>
<evidence type="ECO:0000256" key="4">
    <source>
        <dbReference type="ARBA" id="ARBA00022989"/>
    </source>
</evidence>
<dbReference type="Pfam" id="PF05875">
    <property type="entry name" value="Ceramidase"/>
    <property type="match status" value="1"/>
</dbReference>
<feature type="transmembrane region" description="Helical" evidence="7">
    <location>
        <begin position="170"/>
        <end position="189"/>
    </location>
</feature>
<dbReference type="GO" id="GO:0016020">
    <property type="term" value="C:membrane"/>
    <property type="evidence" value="ECO:0007669"/>
    <property type="project" value="UniProtKB-SubCell"/>
</dbReference>
<dbReference type="PANTHER" id="PTHR34368:SF1">
    <property type="entry name" value="OS01G0962200 PROTEIN"/>
    <property type="match status" value="1"/>
</dbReference>
<gene>
    <name evidence="8" type="ORF">Metal_3155</name>
</gene>
<dbReference type="STRING" id="686340.Metal_3155"/>
<keyword evidence="6" id="KW-0862">Zinc</keyword>
<feature type="transmembrane region" description="Helical" evidence="7">
    <location>
        <begin position="81"/>
        <end position="103"/>
    </location>
</feature>
<evidence type="ECO:0000313" key="8">
    <source>
        <dbReference type="EMBL" id="EIC30829.1"/>
    </source>
</evidence>
<dbReference type="eggNOG" id="ENOG50301FE">
    <property type="taxonomic scope" value="Bacteria"/>
</dbReference>
<name>H8GNS3_METAL</name>
<keyword evidence="3" id="KW-0378">Hydrolase</keyword>
<keyword evidence="5 7" id="KW-0472">Membrane</keyword>
<evidence type="ECO:0000256" key="6">
    <source>
        <dbReference type="PIRSR" id="PIRSR608901-2"/>
    </source>
</evidence>
<feature type="binding site" evidence="6">
    <location>
        <position position="102"/>
    </location>
    <ligand>
        <name>Zn(2+)</name>
        <dbReference type="ChEBI" id="CHEBI:29105"/>
        <note>catalytic</note>
    </ligand>
</feature>
<feature type="transmembrane region" description="Helical" evidence="7">
    <location>
        <begin position="7"/>
        <end position="27"/>
    </location>
</feature>
<dbReference type="GO" id="GO:0046872">
    <property type="term" value="F:metal ion binding"/>
    <property type="evidence" value="ECO:0007669"/>
    <property type="project" value="UniProtKB-KW"/>
</dbReference>
<feature type="transmembrane region" description="Helical" evidence="7">
    <location>
        <begin position="47"/>
        <end position="69"/>
    </location>
</feature>
<evidence type="ECO:0000256" key="1">
    <source>
        <dbReference type="ARBA" id="ARBA00004141"/>
    </source>
</evidence>
<evidence type="ECO:0000256" key="2">
    <source>
        <dbReference type="ARBA" id="ARBA00022692"/>
    </source>
</evidence>
<reference evidence="8 9" key="1">
    <citation type="journal article" date="2013" name="Genome Announc.">
        <title>Genome Sequence of the Obligate Gammaproteobacterial Methanotroph Methylomicrobium album Strain BG8.</title>
        <authorList>
            <person name="Kits K.D."/>
            <person name="Kalyuzhnaya M.G."/>
            <person name="Klotz M.G."/>
            <person name="Jetten M.S."/>
            <person name="Op den Camp H.J."/>
            <person name="Vuilleumier S."/>
            <person name="Bringel F."/>
            <person name="Dispirito A.A."/>
            <person name="Murrell J.C."/>
            <person name="Bruce D."/>
            <person name="Cheng J.F."/>
            <person name="Copeland A."/>
            <person name="Goodwin L."/>
            <person name="Hauser L."/>
            <person name="Lajus A."/>
            <person name="Land M.L."/>
            <person name="Lapidus A."/>
            <person name="Lucas S."/>
            <person name="Medigue C."/>
            <person name="Pitluck S."/>
            <person name="Woyke T."/>
            <person name="Zeytun A."/>
            <person name="Stein L.Y."/>
        </authorList>
    </citation>
    <scope>NUCLEOTIDE SEQUENCE [LARGE SCALE GENOMIC DNA]</scope>
    <source>
        <strain evidence="8 9">BG8</strain>
    </source>
</reference>
<sequence>MHHDHRIGILAGITLVAVIAVFNFAPIPQDSAYHRFADQRTMAGLPNFWNVISNFPFLIVGLIGMRRVLGEPLTGGLAELRWMYFAFFAGVFLTGIGSSYYHLHPDNRTLVWDRLPITIGFMALFGAIVGEYVSIRAARTLFVPLLCVGLASVLYWHVTELNGQGDLRPYALVQFLPVILIPVILGLFKSELQGDAFYWGMIAAYALAKAAEFFDAGLYELLGGVSGHTLKHLIAAAAPFIFYRALRHRERIIRAA</sequence>
<dbReference type="AlphaFoldDB" id="H8GNS3"/>
<dbReference type="PANTHER" id="PTHR34368">
    <property type="entry name" value="OS01G0962200 PROTEIN"/>
    <property type="match status" value="1"/>
</dbReference>
<feature type="transmembrane region" description="Helical" evidence="7">
    <location>
        <begin position="140"/>
        <end position="158"/>
    </location>
</feature>
<keyword evidence="6" id="KW-0479">Metal-binding</keyword>
<evidence type="ECO:0000256" key="7">
    <source>
        <dbReference type="SAM" id="Phobius"/>
    </source>
</evidence>
<evidence type="ECO:0000256" key="3">
    <source>
        <dbReference type="ARBA" id="ARBA00022801"/>
    </source>
</evidence>
<keyword evidence="9" id="KW-1185">Reference proteome</keyword>
<dbReference type="GO" id="GO:0006672">
    <property type="term" value="P:ceramide metabolic process"/>
    <property type="evidence" value="ECO:0007669"/>
    <property type="project" value="InterPro"/>
</dbReference>
<proteinExistence type="predicted"/>
<keyword evidence="4 7" id="KW-1133">Transmembrane helix</keyword>
<accession>H8GNS3</accession>